<feature type="transmembrane region" description="Helical" evidence="1">
    <location>
        <begin position="96"/>
        <end position="113"/>
    </location>
</feature>
<feature type="transmembrane region" description="Helical" evidence="1">
    <location>
        <begin position="66"/>
        <end position="90"/>
    </location>
</feature>
<keyword evidence="1" id="KW-0812">Transmembrane</keyword>
<accession>A0A919ML61</accession>
<dbReference type="AlphaFoldDB" id="A0A919ML61"/>
<name>A0A919ML61_9ACTN</name>
<comment type="caution">
    <text evidence="2">The sequence shown here is derived from an EMBL/GenBank/DDBJ whole genome shotgun (WGS) entry which is preliminary data.</text>
</comment>
<sequence>MPAAIVVATVVAVVVVLVAGGPDRVGVAMILLIGVPLLIAIGGGSDHAWQATPRPAEPPSAGERCLGLVFAMPAVLGQTALLVVAGWQVLASAADGDAVCAVAVVPLAMVAAWRSRQLGRRLRAGG</sequence>
<reference evidence="2" key="1">
    <citation type="submission" date="2021-01" db="EMBL/GenBank/DDBJ databases">
        <title>Whole genome shotgun sequence of Actinoplanes nipponensis NBRC 14063.</title>
        <authorList>
            <person name="Komaki H."/>
            <person name="Tamura T."/>
        </authorList>
    </citation>
    <scope>NUCLEOTIDE SEQUENCE</scope>
    <source>
        <strain evidence="2">NBRC 14063</strain>
    </source>
</reference>
<dbReference type="Proteomes" id="UP000647172">
    <property type="component" value="Unassembled WGS sequence"/>
</dbReference>
<evidence type="ECO:0000313" key="3">
    <source>
        <dbReference type="Proteomes" id="UP000647172"/>
    </source>
</evidence>
<keyword evidence="3" id="KW-1185">Reference proteome</keyword>
<evidence type="ECO:0000256" key="1">
    <source>
        <dbReference type="SAM" id="Phobius"/>
    </source>
</evidence>
<keyword evidence="1" id="KW-0472">Membrane</keyword>
<gene>
    <name evidence="2" type="ORF">Ani05nite_19760</name>
</gene>
<protein>
    <submittedName>
        <fullName evidence="2">Uncharacterized protein</fullName>
    </submittedName>
</protein>
<proteinExistence type="predicted"/>
<organism evidence="2 3">
    <name type="scientific">Actinoplanes nipponensis</name>
    <dbReference type="NCBI Taxonomy" id="135950"/>
    <lineage>
        <taxon>Bacteria</taxon>
        <taxon>Bacillati</taxon>
        <taxon>Actinomycetota</taxon>
        <taxon>Actinomycetes</taxon>
        <taxon>Micromonosporales</taxon>
        <taxon>Micromonosporaceae</taxon>
        <taxon>Actinoplanes</taxon>
    </lineage>
</organism>
<feature type="transmembrane region" description="Helical" evidence="1">
    <location>
        <begin position="28"/>
        <end position="45"/>
    </location>
</feature>
<evidence type="ECO:0000313" key="2">
    <source>
        <dbReference type="EMBL" id="GIE48442.1"/>
    </source>
</evidence>
<keyword evidence="1" id="KW-1133">Transmembrane helix</keyword>
<dbReference type="EMBL" id="BOMQ01000025">
    <property type="protein sequence ID" value="GIE48442.1"/>
    <property type="molecule type" value="Genomic_DNA"/>
</dbReference>